<dbReference type="InterPro" id="IPR036047">
    <property type="entry name" value="F-box-like_dom_sf"/>
</dbReference>
<dbReference type="EMBL" id="MU150233">
    <property type="protein sequence ID" value="KAF9468399.1"/>
    <property type="molecule type" value="Genomic_DNA"/>
</dbReference>
<reference evidence="2" key="1">
    <citation type="submission" date="2020-11" db="EMBL/GenBank/DDBJ databases">
        <authorList>
            <consortium name="DOE Joint Genome Institute"/>
            <person name="Ahrendt S."/>
            <person name="Riley R."/>
            <person name="Andreopoulos W."/>
            <person name="Labutti K."/>
            <person name="Pangilinan J."/>
            <person name="Ruiz-Duenas F.J."/>
            <person name="Barrasa J.M."/>
            <person name="Sanchez-Garcia M."/>
            <person name="Camarero S."/>
            <person name="Miyauchi S."/>
            <person name="Serrano A."/>
            <person name="Linde D."/>
            <person name="Babiker R."/>
            <person name="Drula E."/>
            <person name="Ayuso-Fernandez I."/>
            <person name="Pacheco R."/>
            <person name="Padilla G."/>
            <person name="Ferreira P."/>
            <person name="Barriuso J."/>
            <person name="Kellner H."/>
            <person name="Castanera R."/>
            <person name="Alfaro M."/>
            <person name="Ramirez L."/>
            <person name="Pisabarro A.G."/>
            <person name="Kuo A."/>
            <person name="Tritt A."/>
            <person name="Lipzen A."/>
            <person name="He G."/>
            <person name="Yan M."/>
            <person name="Ng V."/>
            <person name="Cullen D."/>
            <person name="Martin F."/>
            <person name="Rosso M.-N."/>
            <person name="Henrissat B."/>
            <person name="Hibbett D."/>
            <person name="Martinez A.T."/>
            <person name="Grigoriev I.V."/>
        </authorList>
    </citation>
    <scope>NUCLEOTIDE SEQUENCE</scope>
    <source>
        <strain evidence="2">CBS 247.69</strain>
    </source>
</reference>
<organism evidence="2 3">
    <name type="scientific">Collybia nuda</name>
    <dbReference type="NCBI Taxonomy" id="64659"/>
    <lineage>
        <taxon>Eukaryota</taxon>
        <taxon>Fungi</taxon>
        <taxon>Dikarya</taxon>
        <taxon>Basidiomycota</taxon>
        <taxon>Agaricomycotina</taxon>
        <taxon>Agaricomycetes</taxon>
        <taxon>Agaricomycetidae</taxon>
        <taxon>Agaricales</taxon>
        <taxon>Tricholomatineae</taxon>
        <taxon>Clitocybaceae</taxon>
        <taxon>Collybia</taxon>
    </lineage>
</organism>
<name>A0A9P6CPV8_9AGAR</name>
<accession>A0A9P6CPV8</accession>
<keyword evidence="3" id="KW-1185">Reference proteome</keyword>
<evidence type="ECO:0000313" key="2">
    <source>
        <dbReference type="EMBL" id="KAF9468399.1"/>
    </source>
</evidence>
<gene>
    <name evidence="2" type="ORF">BDZ94DRAFT_1318056</name>
</gene>
<dbReference type="SUPFAM" id="SSF81383">
    <property type="entry name" value="F-box domain"/>
    <property type="match status" value="1"/>
</dbReference>
<keyword evidence="1" id="KW-0175">Coiled coil</keyword>
<dbReference type="OrthoDB" id="3365698at2759"/>
<evidence type="ECO:0008006" key="4">
    <source>
        <dbReference type="Google" id="ProtNLM"/>
    </source>
</evidence>
<dbReference type="Proteomes" id="UP000807353">
    <property type="component" value="Unassembled WGS sequence"/>
</dbReference>
<feature type="coiled-coil region" evidence="1">
    <location>
        <begin position="40"/>
        <end position="67"/>
    </location>
</feature>
<dbReference type="AlphaFoldDB" id="A0A9P6CPV8"/>
<proteinExistence type="predicted"/>
<evidence type="ECO:0000256" key="1">
    <source>
        <dbReference type="SAM" id="Coils"/>
    </source>
</evidence>
<protein>
    <recommendedName>
        <fullName evidence="4">F-box domain-containing protein</fullName>
    </recommendedName>
</protein>
<sequence>MMTTKYKGLDWANKLRVESAACSSNEILPDQDQSVLHVLLAEAQGELDTLSTEIPRLQALLDNHKQRRAASIERVTRLRMGIAPHKKLPPELLARIFVESMDRGSVDLPLGGLPLPWVLAQVCSRWRMISRSEPLLWSRLYISTLHTYRRKRSVVPLIKDILSNHGGRGRVELTIGALTNGEWSEVPAFFQAHSSRVWKLNLAFGSQTFPIRALSEPLHLFDELQSLSLSLYRGDLLGHESQAFYGFSTARNLFELKINISPQLSRSINLNGDMLPWAQLTSLTLSNMTAAPILTFLTYCPLLINLVVKLPNARSHVSSSVVSLHQIQSLSITGSTCPHFGEILAGLMAPSLKKICLIKRSYQNDPLCLDDPLIMNLTTLLTRSRCDVDSFQTDSLVIKPTDMITLMRAMPALTDWSIPTQSYIPESILSTILDEGLVPNLRIVKGWEVQSVHSILHFLNNRWSPTPSGEYKGIQHSTLNIKMPNYSLSDRKYFKNILPELQTHGRRIQLRMGYH</sequence>
<evidence type="ECO:0000313" key="3">
    <source>
        <dbReference type="Proteomes" id="UP000807353"/>
    </source>
</evidence>
<comment type="caution">
    <text evidence="2">The sequence shown here is derived from an EMBL/GenBank/DDBJ whole genome shotgun (WGS) entry which is preliminary data.</text>
</comment>